<gene>
    <name evidence="2" type="ORF">BDK51DRAFT_49526</name>
</gene>
<comment type="similarity">
    <text evidence="1">Belongs to the actin family.</text>
</comment>
<dbReference type="PANTHER" id="PTHR11937">
    <property type="entry name" value="ACTIN"/>
    <property type="match status" value="1"/>
</dbReference>
<dbReference type="SMART" id="SM00268">
    <property type="entry name" value="ACTIN"/>
    <property type="match status" value="1"/>
</dbReference>
<evidence type="ECO:0000256" key="1">
    <source>
        <dbReference type="RuleBase" id="RU000487"/>
    </source>
</evidence>
<dbReference type="OrthoDB" id="3194368at2759"/>
<feature type="non-terminal residue" evidence="2">
    <location>
        <position position="1"/>
    </location>
</feature>
<proteinExistence type="inferred from homology"/>
<organism evidence="2 3">
    <name type="scientific">Blyttiomyces helicus</name>
    <dbReference type="NCBI Taxonomy" id="388810"/>
    <lineage>
        <taxon>Eukaryota</taxon>
        <taxon>Fungi</taxon>
        <taxon>Fungi incertae sedis</taxon>
        <taxon>Chytridiomycota</taxon>
        <taxon>Chytridiomycota incertae sedis</taxon>
        <taxon>Chytridiomycetes</taxon>
        <taxon>Chytridiomycetes incertae sedis</taxon>
        <taxon>Blyttiomyces</taxon>
    </lineage>
</organism>
<evidence type="ECO:0000313" key="3">
    <source>
        <dbReference type="Proteomes" id="UP000269721"/>
    </source>
</evidence>
<sequence>LPDGRVIKVGSERFEAPEALFQPHLVDVETPGVAELLFGAIQAADIDVRPDLYKHIVLSGGSSMYAGLPSRLEKEMKQLYLERVLKGDTSRLSKFKIKVEDPPRRKHMVFLGGAVLGDIMKDKETFWINKSEWQEMGVRALDKLGARG</sequence>
<dbReference type="EMBL" id="KZ994534">
    <property type="protein sequence ID" value="RKO92693.1"/>
    <property type="molecule type" value="Genomic_DNA"/>
</dbReference>
<name>A0A4P9WKX5_9FUNG</name>
<reference evidence="3" key="1">
    <citation type="journal article" date="2018" name="Nat. Microbiol.">
        <title>Leveraging single-cell genomics to expand the fungal tree of life.</title>
        <authorList>
            <person name="Ahrendt S.R."/>
            <person name="Quandt C.A."/>
            <person name="Ciobanu D."/>
            <person name="Clum A."/>
            <person name="Salamov A."/>
            <person name="Andreopoulos B."/>
            <person name="Cheng J.F."/>
            <person name="Woyke T."/>
            <person name="Pelin A."/>
            <person name="Henrissat B."/>
            <person name="Reynolds N.K."/>
            <person name="Benny G.L."/>
            <person name="Smith M.E."/>
            <person name="James T.Y."/>
            <person name="Grigoriev I.V."/>
        </authorList>
    </citation>
    <scope>NUCLEOTIDE SEQUENCE [LARGE SCALE GENOMIC DNA]</scope>
</reference>
<protein>
    <submittedName>
        <fullName evidence="2">Actin family</fullName>
    </submittedName>
</protein>
<accession>A0A4P9WKX5</accession>
<dbReference type="SUPFAM" id="SSF53067">
    <property type="entry name" value="Actin-like ATPase domain"/>
    <property type="match status" value="1"/>
</dbReference>
<evidence type="ECO:0000313" key="2">
    <source>
        <dbReference type="EMBL" id="RKO92693.1"/>
    </source>
</evidence>
<dbReference type="InterPro" id="IPR004000">
    <property type="entry name" value="Actin"/>
</dbReference>
<dbReference type="Pfam" id="PF00022">
    <property type="entry name" value="Actin"/>
    <property type="match status" value="1"/>
</dbReference>
<dbReference type="AlphaFoldDB" id="A0A4P9WKX5"/>
<keyword evidence="3" id="KW-1185">Reference proteome</keyword>
<dbReference type="Gene3D" id="3.30.420.40">
    <property type="match status" value="2"/>
</dbReference>
<dbReference type="Proteomes" id="UP000269721">
    <property type="component" value="Unassembled WGS sequence"/>
</dbReference>
<dbReference type="InterPro" id="IPR043129">
    <property type="entry name" value="ATPase_NBD"/>
</dbReference>
<dbReference type="Gene3D" id="3.90.640.10">
    <property type="entry name" value="Actin, Chain A, domain 4"/>
    <property type="match status" value="1"/>
</dbReference>